<dbReference type="GO" id="GO:0030594">
    <property type="term" value="F:neurotransmitter receptor activity"/>
    <property type="evidence" value="ECO:0007669"/>
    <property type="project" value="TreeGrafter"/>
</dbReference>
<dbReference type="PROSITE" id="PS50262">
    <property type="entry name" value="G_PROTEIN_RECEP_F1_2"/>
    <property type="match status" value="1"/>
</dbReference>
<feature type="transmembrane region" description="Helical" evidence="11">
    <location>
        <begin position="28"/>
        <end position="51"/>
    </location>
</feature>
<evidence type="ECO:0000256" key="9">
    <source>
        <dbReference type="ARBA" id="ARBA00023224"/>
    </source>
</evidence>
<reference evidence="13" key="2">
    <citation type="submission" date="2015-06" db="UniProtKB">
        <authorList>
            <consortium name="EnsemblMetazoa"/>
        </authorList>
    </citation>
    <scope>IDENTIFICATION</scope>
</reference>
<dbReference type="Pfam" id="PF00001">
    <property type="entry name" value="7tm_1"/>
    <property type="match status" value="1"/>
</dbReference>
<dbReference type="EMBL" id="CAEY01002017">
    <property type="status" value="NOT_ANNOTATED_CDS"/>
    <property type="molecule type" value="Genomic_DNA"/>
</dbReference>
<evidence type="ECO:0000256" key="6">
    <source>
        <dbReference type="ARBA" id="ARBA00023040"/>
    </source>
</evidence>
<comment type="subcellular location">
    <subcellularLocation>
        <location evidence="1">Cell membrane</location>
        <topology evidence="1">Multi-pass membrane protein</topology>
    </subcellularLocation>
</comment>
<dbReference type="AlphaFoldDB" id="T1KDI8"/>
<evidence type="ECO:0000256" key="10">
    <source>
        <dbReference type="RuleBase" id="RU000688"/>
    </source>
</evidence>
<reference evidence="14" key="1">
    <citation type="submission" date="2011-08" db="EMBL/GenBank/DDBJ databases">
        <authorList>
            <person name="Rombauts S."/>
        </authorList>
    </citation>
    <scope>NUCLEOTIDE SEQUENCE</scope>
    <source>
        <strain evidence="14">London</strain>
    </source>
</reference>
<evidence type="ECO:0000256" key="2">
    <source>
        <dbReference type="ARBA" id="ARBA00010663"/>
    </source>
</evidence>
<feature type="transmembrane region" description="Helical" evidence="11">
    <location>
        <begin position="88"/>
        <end position="111"/>
    </location>
</feature>
<dbReference type="PROSITE" id="PS00237">
    <property type="entry name" value="G_PROTEIN_RECEP_F1_1"/>
    <property type="match status" value="1"/>
</dbReference>
<keyword evidence="5 11" id="KW-1133">Transmembrane helix</keyword>
<gene>
    <name evidence="13" type="primary">107363108</name>
</gene>
<name>T1KDI8_TETUR</name>
<dbReference type="STRING" id="32264.T1KDI8"/>
<dbReference type="GO" id="GO:0004993">
    <property type="term" value="F:G protein-coupled serotonin receptor activity"/>
    <property type="evidence" value="ECO:0007669"/>
    <property type="project" value="TreeGrafter"/>
</dbReference>
<dbReference type="GO" id="GO:0045202">
    <property type="term" value="C:synapse"/>
    <property type="evidence" value="ECO:0007669"/>
    <property type="project" value="GOC"/>
</dbReference>
<evidence type="ECO:0000313" key="14">
    <source>
        <dbReference type="Proteomes" id="UP000015104"/>
    </source>
</evidence>
<keyword evidence="8 10" id="KW-0675">Receptor</keyword>
<dbReference type="SUPFAM" id="SSF81321">
    <property type="entry name" value="Family A G protein-coupled receptor-like"/>
    <property type="match status" value="1"/>
</dbReference>
<keyword evidence="3" id="KW-1003">Cell membrane</keyword>
<evidence type="ECO:0000313" key="13">
    <source>
        <dbReference type="EnsemblMetazoa" id="tetur09g03080.1"/>
    </source>
</evidence>
<feature type="transmembrane region" description="Helical" evidence="11">
    <location>
        <begin position="63"/>
        <end position="82"/>
    </location>
</feature>
<organism evidence="13 14">
    <name type="scientific">Tetranychus urticae</name>
    <name type="common">Two-spotted spider mite</name>
    <dbReference type="NCBI Taxonomy" id="32264"/>
    <lineage>
        <taxon>Eukaryota</taxon>
        <taxon>Metazoa</taxon>
        <taxon>Ecdysozoa</taxon>
        <taxon>Arthropoda</taxon>
        <taxon>Chelicerata</taxon>
        <taxon>Arachnida</taxon>
        <taxon>Acari</taxon>
        <taxon>Acariformes</taxon>
        <taxon>Trombidiformes</taxon>
        <taxon>Prostigmata</taxon>
        <taxon>Eleutherengona</taxon>
        <taxon>Raphignathae</taxon>
        <taxon>Tetranychoidea</taxon>
        <taxon>Tetranychidae</taxon>
        <taxon>Tetranychus</taxon>
    </lineage>
</organism>
<feature type="transmembrane region" description="Helical" evidence="11">
    <location>
        <begin position="254"/>
        <end position="275"/>
    </location>
</feature>
<evidence type="ECO:0000256" key="5">
    <source>
        <dbReference type="ARBA" id="ARBA00022989"/>
    </source>
</evidence>
<evidence type="ECO:0000256" key="11">
    <source>
        <dbReference type="SAM" id="Phobius"/>
    </source>
</evidence>
<dbReference type="EnsemblMetazoa" id="tetur09g03080.1">
    <property type="protein sequence ID" value="tetur09g03080.1"/>
    <property type="gene ID" value="tetur09g03080"/>
</dbReference>
<dbReference type="PANTHER" id="PTHR24247">
    <property type="entry name" value="5-HYDROXYTRYPTAMINE RECEPTOR"/>
    <property type="match status" value="1"/>
</dbReference>
<keyword evidence="9 10" id="KW-0807">Transducer</keyword>
<keyword evidence="14" id="KW-1185">Reference proteome</keyword>
<dbReference type="InterPro" id="IPR000276">
    <property type="entry name" value="GPCR_Rhodpsn"/>
</dbReference>
<dbReference type="Gene3D" id="1.20.1070.10">
    <property type="entry name" value="Rhodopsin 7-helix transmembrane proteins"/>
    <property type="match status" value="1"/>
</dbReference>
<feature type="domain" description="G-protein coupled receptors family 1 profile" evidence="12">
    <location>
        <begin position="40"/>
        <end position="311"/>
    </location>
</feature>
<dbReference type="Proteomes" id="UP000015104">
    <property type="component" value="Unassembled WGS sequence"/>
</dbReference>
<keyword evidence="6 10" id="KW-0297">G-protein coupled receptor</keyword>
<keyword evidence="4 10" id="KW-0812">Transmembrane</keyword>
<protein>
    <recommendedName>
        <fullName evidence="12">G-protein coupled receptors family 1 profile domain-containing protein</fullName>
    </recommendedName>
</protein>
<dbReference type="InterPro" id="IPR017452">
    <property type="entry name" value="GPCR_Rhodpsn_7TM"/>
</dbReference>
<dbReference type="OrthoDB" id="5957871at2759"/>
<keyword evidence="7 11" id="KW-0472">Membrane</keyword>
<dbReference type="GO" id="GO:0005886">
    <property type="term" value="C:plasma membrane"/>
    <property type="evidence" value="ECO:0007669"/>
    <property type="project" value="UniProtKB-SubCell"/>
</dbReference>
<evidence type="ECO:0000256" key="3">
    <source>
        <dbReference type="ARBA" id="ARBA00022475"/>
    </source>
</evidence>
<feature type="transmembrane region" description="Helical" evidence="11">
    <location>
        <begin position="295"/>
        <end position="314"/>
    </location>
</feature>
<dbReference type="GO" id="GO:0007187">
    <property type="term" value="P:G protein-coupled receptor signaling pathway, coupled to cyclic nucleotide second messenger"/>
    <property type="evidence" value="ECO:0007669"/>
    <property type="project" value="TreeGrafter"/>
</dbReference>
<dbReference type="GO" id="GO:0030425">
    <property type="term" value="C:dendrite"/>
    <property type="evidence" value="ECO:0007669"/>
    <property type="project" value="TreeGrafter"/>
</dbReference>
<evidence type="ECO:0000256" key="4">
    <source>
        <dbReference type="ARBA" id="ARBA00022692"/>
    </source>
</evidence>
<dbReference type="eggNOG" id="KOG3656">
    <property type="taxonomic scope" value="Eukaryota"/>
</dbReference>
<proteinExistence type="inferred from homology"/>
<accession>T1KDI8</accession>
<evidence type="ECO:0000256" key="8">
    <source>
        <dbReference type="ARBA" id="ARBA00023170"/>
    </source>
</evidence>
<feature type="transmembrane region" description="Helical" evidence="11">
    <location>
        <begin position="132"/>
        <end position="153"/>
    </location>
</feature>
<dbReference type="GO" id="GO:0007268">
    <property type="term" value="P:chemical synaptic transmission"/>
    <property type="evidence" value="ECO:0007669"/>
    <property type="project" value="TreeGrafter"/>
</dbReference>
<evidence type="ECO:0000259" key="12">
    <source>
        <dbReference type="PROSITE" id="PS50262"/>
    </source>
</evidence>
<sequence>MDVESEFDNFSQVNYPHFHESGNFVLDLFSISICLEIIIGNLLVIIVAFRYKCFGSKSTNRYIISLAVSDLTIGVIVIPLNILEIAKYHLLFLFQEISVISSIFNLTVLSMDRYMAIRKPIGYSRKLTTRQVNINIFLVWFSTLVIVKLPHIMDYACIGTHDEDSAICDFLHGKEILVVILLLIFYLPLILMICFNVGTYRLALASLTLKRRRSRLKTKFNYITNDENSGINNGVDLDGNEMSRFSALMIQHKLSFTLGLIMLVFIVCWAPFFIVSTIICLCSECTQFLAPIHNFAIWLGVVNSGMNPIIHFILSRKFRTSIKSLFCLTSASSKSYVPRFSSVTRSTNTSNVLSGKFKSSSNGI</sequence>
<feature type="transmembrane region" description="Helical" evidence="11">
    <location>
        <begin position="176"/>
        <end position="203"/>
    </location>
</feature>
<comment type="similarity">
    <text evidence="2 10">Belongs to the G-protein coupled receptor 1 family.</text>
</comment>
<dbReference type="PRINTS" id="PR00237">
    <property type="entry name" value="GPCRRHODOPSN"/>
</dbReference>
<dbReference type="HOGENOM" id="CLU_009579_11_1_1"/>
<evidence type="ECO:0000256" key="7">
    <source>
        <dbReference type="ARBA" id="ARBA00023136"/>
    </source>
</evidence>
<evidence type="ECO:0000256" key="1">
    <source>
        <dbReference type="ARBA" id="ARBA00004651"/>
    </source>
</evidence>